<dbReference type="PANTHER" id="PTHR32196">
    <property type="entry name" value="ABC TRANSPORTER PERMEASE PROTEIN YPHD-RELATED-RELATED"/>
    <property type="match status" value="1"/>
</dbReference>
<dbReference type="Pfam" id="PF02653">
    <property type="entry name" value="BPD_transp_2"/>
    <property type="match status" value="1"/>
</dbReference>
<evidence type="ECO:0000256" key="3">
    <source>
        <dbReference type="ARBA" id="ARBA00022475"/>
    </source>
</evidence>
<dbReference type="OrthoDB" id="9799990at2"/>
<accession>A0A1W2BNA2</accession>
<keyword evidence="2" id="KW-0813">Transport</keyword>
<evidence type="ECO:0000313" key="9">
    <source>
        <dbReference type="EMBL" id="SMC74346.1"/>
    </source>
</evidence>
<keyword evidence="10" id="KW-1185">Reference proteome</keyword>
<proteinExistence type="predicted"/>
<dbReference type="Proteomes" id="UP000192708">
    <property type="component" value="Unassembled WGS sequence"/>
</dbReference>
<evidence type="ECO:0000256" key="7">
    <source>
        <dbReference type="ARBA" id="ARBA00023136"/>
    </source>
</evidence>
<feature type="transmembrane region" description="Helical" evidence="8">
    <location>
        <begin position="255"/>
        <end position="283"/>
    </location>
</feature>
<dbReference type="STRING" id="1938817.SAMN06296008_11449"/>
<dbReference type="GO" id="GO:0005886">
    <property type="term" value="C:plasma membrane"/>
    <property type="evidence" value="ECO:0007669"/>
    <property type="project" value="UniProtKB-SubCell"/>
</dbReference>
<evidence type="ECO:0000256" key="1">
    <source>
        <dbReference type="ARBA" id="ARBA00004651"/>
    </source>
</evidence>
<evidence type="ECO:0000313" key="10">
    <source>
        <dbReference type="Proteomes" id="UP000192708"/>
    </source>
</evidence>
<feature type="transmembrane region" description="Helical" evidence="8">
    <location>
        <begin position="122"/>
        <end position="142"/>
    </location>
</feature>
<dbReference type="AlphaFoldDB" id="A0A1W2BNA2"/>
<keyword evidence="6 8" id="KW-1133">Transmembrane helix</keyword>
<dbReference type="InterPro" id="IPR001851">
    <property type="entry name" value="ABC_transp_permease"/>
</dbReference>
<reference evidence="9 10" key="1">
    <citation type="submission" date="2017-04" db="EMBL/GenBank/DDBJ databases">
        <authorList>
            <person name="Afonso C.L."/>
            <person name="Miller P.J."/>
            <person name="Scott M.A."/>
            <person name="Spackman E."/>
            <person name="Goraichik I."/>
            <person name="Dimitrov K.M."/>
            <person name="Suarez D.L."/>
            <person name="Swayne D.E."/>
        </authorList>
    </citation>
    <scope>NUCLEOTIDE SEQUENCE [LARGE SCALE GENOMIC DNA]</scope>
    <source>
        <strain evidence="9 10">VK13</strain>
    </source>
</reference>
<evidence type="ECO:0000256" key="2">
    <source>
        <dbReference type="ARBA" id="ARBA00022448"/>
    </source>
</evidence>
<evidence type="ECO:0000256" key="4">
    <source>
        <dbReference type="ARBA" id="ARBA00022519"/>
    </source>
</evidence>
<dbReference type="RefSeq" id="WP_084285215.1">
    <property type="nucleotide sequence ID" value="NZ_FWXJ01000014.1"/>
</dbReference>
<keyword evidence="4" id="KW-0997">Cell inner membrane</keyword>
<feature type="transmembrane region" description="Helical" evidence="8">
    <location>
        <begin position="215"/>
        <end position="234"/>
    </location>
</feature>
<protein>
    <submittedName>
        <fullName evidence="9">Ribose transport system permease protein</fullName>
    </submittedName>
</protein>
<dbReference type="EMBL" id="FWXJ01000014">
    <property type="protein sequence ID" value="SMC74346.1"/>
    <property type="molecule type" value="Genomic_DNA"/>
</dbReference>
<keyword evidence="3" id="KW-1003">Cell membrane</keyword>
<feature type="transmembrane region" description="Helical" evidence="8">
    <location>
        <begin position="162"/>
        <end position="183"/>
    </location>
</feature>
<comment type="subcellular location">
    <subcellularLocation>
        <location evidence="1">Cell membrane</location>
        <topology evidence="1">Multi-pass membrane protein</topology>
    </subcellularLocation>
</comment>
<keyword evidence="7 8" id="KW-0472">Membrane</keyword>
<organism evidence="9 10">
    <name type="scientific">Polynucleobacter kasalickyi</name>
    <dbReference type="NCBI Taxonomy" id="1938817"/>
    <lineage>
        <taxon>Bacteria</taxon>
        <taxon>Pseudomonadati</taxon>
        <taxon>Pseudomonadota</taxon>
        <taxon>Betaproteobacteria</taxon>
        <taxon>Burkholderiales</taxon>
        <taxon>Burkholderiaceae</taxon>
        <taxon>Polynucleobacter</taxon>
    </lineage>
</organism>
<evidence type="ECO:0000256" key="6">
    <source>
        <dbReference type="ARBA" id="ARBA00022989"/>
    </source>
</evidence>
<evidence type="ECO:0000256" key="8">
    <source>
        <dbReference type="SAM" id="Phobius"/>
    </source>
</evidence>
<dbReference type="PANTHER" id="PTHR32196:SF21">
    <property type="entry name" value="ABC TRANSPORTER PERMEASE PROTEIN YPHD-RELATED"/>
    <property type="match status" value="1"/>
</dbReference>
<name>A0A1W2BNA2_9BURK</name>
<feature type="transmembrane region" description="Helical" evidence="8">
    <location>
        <begin position="51"/>
        <end position="70"/>
    </location>
</feature>
<keyword evidence="5 8" id="KW-0812">Transmembrane</keyword>
<dbReference type="GO" id="GO:0022857">
    <property type="term" value="F:transmembrane transporter activity"/>
    <property type="evidence" value="ECO:0007669"/>
    <property type="project" value="InterPro"/>
</dbReference>
<gene>
    <name evidence="9" type="ORF">SAMN06296008_11449</name>
</gene>
<feature type="transmembrane region" description="Helical" evidence="8">
    <location>
        <begin position="295"/>
        <end position="314"/>
    </location>
</feature>
<evidence type="ECO:0000256" key="5">
    <source>
        <dbReference type="ARBA" id="ARBA00022692"/>
    </source>
</evidence>
<sequence>MSNLLQEFKNSSQLKNLFFRMLVVLMICIVLSFLTEAFFTTNNLLNVLRQASLLFLMASGLTLVVLTAGIDLSVGANLGMSACLAAIVMTNTGSTLLGFMAGIGCGTLIGVGNGLLVTALRLPSFIATYGMLWILHGITYYLMAGTTVGGFEKSFRFIGTGYLYGIPVPIYIMTLFLIAGSVFTKYSIYGQQVYAVGANPVSARLSGVPVNRRLMLVYVLSGLTAGLASLVFLARLNSAEGDIGENLTLPAIAAVLIGGTSLFGGVGSIVGTLIGALILTLVLNGMNILTIDGNYQALVTGVIIILSVFLDLFFRKKSNT</sequence>
<feature type="transmembrane region" description="Helical" evidence="8">
    <location>
        <begin position="82"/>
        <end position="110"/>
    </location>
</feature>
<feature type="transmembrane region" description="Helical" evidence="8">
    <location>
        <begin position="21"/>
        <end position="39"/>
    </location>
</feature>
<dbReference type="CDD" id="cd06579">
    <property type="entry name" value="TM_PBP1_transp_AraH_like"/>
    <property type="match status" value="1"/>
</dbReference>